<comment type="function">
    <text evidence="1">Acetylates the N-terminal alanine of ribosomal protein bS18.</text>
</comment>
<dbReference type="PANTHER" id="PTHR43617:SF35">
    <property type="entry name" value="[RIBOSOMAL PROTEIN BS18]-ALANINE N-ACETYLTRANSFERASE"/>
    <property type="match status" value="1"/>
</dbReference>
<dbReference type="SUPFAM" id="SSF55729">
    <property type="entry name" value="Acyl-CoA N-acyltransferases (Nat)"/>
    <property type="match status" value="1"/>
</dbReference>
<dbReference type="Pfam" id="PF00583">
    <property type="entry name" value="Acetyltransf_1"/>
    <property type="match status" value="1"/>
</dbReference>
<reference evidence="3" key="1">
    <citation type="submission" date="2024-01" db="EMBL/GenBank/DDBJ databases">
        <title>The first autotrophic representatives of the genus Thermodesulfovibrio.</title>
        <authorList>
            <person name="Maltseva A.I."/>
            <person name="Elcheninov A.G."/>
            <person name="Kublanov I.V."/>
            <person name="Lebedinsky A.V."/>
            <person name="Frolov E.N."/>
        </authorList>
    </citation>
    <scope>NUCLEOTIDE SEQUENCE</scope>
    <source>
        <strain evidence="3">3907-1M</strain>
    </source>
</reference>
<dbReference type="InterPro" id="IPR000182">
    <property type="entry name" value="GNAT_dom"/>
</dbReference>
<dbReference type="PROSITE" id="PS51186">
    <property type="entry name" value="GNAT"/>
    <property type="match status" value="1"/>
</dbReference>
<dbReference type="GO" id="GO:0008999">
    <property type="term" value="F:protein-N-terminal-alanine acetyltransferase activity"/>
    <property type="evidence" value="ECO:0007669"/>
    <property type="project" value="UniProtKB-EC"/>
</dbReference>
<evidence type="ECO:0000313" key="3">
    <source>
        <dbReference type="EMBL" id="XCH46730.1"/>
    </source>
</evidence>
<accession>A0AAU8GYQ6</accession>
<keyword evidence="1" id="KW-0963">Cytoplasm</keyword>
<keyword evidence="3" id="KW-0012">Acyltransferase</keyword>
<dbReference type="InterPro" id="IPR050276">
    <property type="entry name" value="MshD_Acetyltransferase"/>
</dbReference>
<dbReference type="GO" id="GO:0005737">
    <property type="term" value="C:cytoplasm"/>
    <property type="evidence" value="ECO:0007669"/>
    <property type="project" value="UniProtKB-SubCell"/>
</dbReference>
<dbReference type="Gene3D" id="3.40.630.30">
    <property type="match status" value="1"/>
</dbReference>
<comment type="subcellular location">
    <subcellularLocation>
        <location evidence="1">Cytoplasm</location>
    </subcellularLocation>
</comment>
<keyword evidence="3" id="KW-0689">Ribosomal protein</keyword>
<dbReference type="CDD" id="cd04301">
    <property type="entry name" value="NAT_SF"/>
    <property type="match status" value="1"/>
</dbReference>
<protein>
    <recommendedName>
        <fullName evidence="1">[Ribosomal protein bS18]-alanine N-acetyltransferase</fullName>
        <ecNumber evidence="1">2.3.1.266</ecNumber>
    </recommendedName>
</protein>
<dbReference type="InterPro" id="IPR006464">
    <property type="entry name" value="AcTrfase_RimI/Ard1"/>
</dbReference>
<dbReference type="EC" id="2.3.1.266" evidence="1"/>
<dbReference type="EMBL" id="CP144373">
    <property type="protein sequence ID" value="XCH46730.1"/>
    <property type="molecule type" value="Genomic_DNA"/>
</dbReference>
<name>A0AAU8GYQ6_9BACT</name>
<dbReference type="AlphaFoldDB" id="A0AAU8GYQ6"/>
<dbReference type="RefSeq" id="WP_353684254.1">
    <property type="nucleotide sequence ID" value="NZ_CP144373.1"/>
</dbReference>
<dbReference type="PANTHER" id="PTHR43617">
    <property type="entry name" value="L-AMINO ACID N-ACETYLTRANSFERASE"/>
    <property type="match status" value="1"/>
</dbReference>
<evidence type="ECO:0000259" key="2">
    <source>
        <dbReference type="PROSITE" id="PS51186"/>
    </source>
</evidence>
<sequence>MKLIIRKLKEEDFPAVIEISKQSFSLPWSLKSFISELLNPQSILKVAEFNEEIAGYIVLRKILDEAELLSIAVKPELRRRGIATELIRNVMDEIKHSVKSCFLEVRISNTQAISFYEKMGFKKVGVRKKYYVLPEEDAVIMKIDLNQ</sequence>
<evidence type="ECO:0000256" key="1">
    <source>
        <dbReference type="RuleBase" id="RU363094"/>
    </source>
</evidence>
<keyword evidence="3" id="KW-0687">Ribonucleoprotein</keyword>
<feature type="domain" description="N-acetyltransferase" evidence="2">
    <location>
        <begin position="3"/>
        <end position="146"/>
    </location>
</feature>
<dbReference type="KEGG" id="taut:V4D30_00275"/>
<comment type="catalytic activity">
    <reaction evidence="1">
        <text>N-terminal L-alanyl-[ribosomal protein bS18] + acetyl-CoA = N-terminal N(alpha)-acetyl-L-alanyl-[ribosomal protein bS18] + CoA + H(+)</text>
        <dbReference type="Rhea" id="RHEA:43756"/>
        <dbReference type="Rhea" id="RHEA-COMP:10676"/>
        <dbReference type="Rhea" id="RHEA-COMP:10677"/>
        <dbReference type="ChEBI" id="CHEBI:15378"/>
        <dbReference type="ChEBI" id="CHEBI:57287"/>
        <dbReference type="ChEBI" id="CHEBI:57288"/>
        <dbReference type="ChEBI" id="CHEBI:64718"/>
        <dbReference type="ChEBI" id="CHEBI:83683"/>
        <dbReference type="EC" id="2.3.1.266"/>
    </reaction>
</comment>
<comment type="similarity">
    <text evidence="1">Belongs to the acetyltransferase family. RimI subfamily.</text>
</comment>
<dbReference type="NCBIfam" id="TIGR01575">
    <property type="entry name" value="rimI"/>
    <property type="match status" value="1"/>
</dbReference>
<dbReference type="GO" id="GO:0005840">
    <property type="term" value="C:ribosome"/>
    <property type="evidence" value="ECO:0007669"/>
    <property type="project" value="UniProtKB-KW"/>
</dbReference>
<keyword evidence="3" id="KW-0808">Transferase</keyword>
<proteinExistence type="inferred from homology"/>
<organism evidence="3">
    <name type="scientific">Thermodesulfovibrio autotrophicus</name>
    <dbReference type="NCBI Taxonomy" id="3118333"/>
    <lineage>
        <taxon>Bacteria</taxon>
        <taxon>Pseudomonadati</taxon>
        <taxon>Nitrospirota</taxon>
        <taxon>Thermodesulfovibrionia</taxon>
        <taxon>Thermodesulfovibrionales</taxon>
        <taxon>Thermodesulfovibrionaceae</taxon>
        <taxon>Thermodesulfovibrio</taxon>
    </lineage>
</organism>
<dbReference type="InterPro" id="IPR016181">
    <property type="entry name" value="Acyl_CoA_acyltransferase"/>
</dbReference>
<gene>
    <name evidence="3" type="primary">rimI</name>
    <name evidence="3" type="ORF">V4D30_00275</name>
</gene>